<reference evidence="2 3" key="1">
    <citation type="submission" date="2024-02" db="EMBL/GenBank/DDBJ databases">
        <title>De novo assembly and annotation of 12 fungi associated with fruit tree decline syndrome in Ontario, Canada.</title>
        <authorList>
            <person name="Sulman M."/>
            <person name="Ellouze W."/>
            <person name="Ilyukhin E."/>
        </authorList>
    </citation>
    <scope>NUCLEOTIDE SEQUENCE [LARGE SCALE GENOMIC DNA]</scope>
    <source>
        <strain evidence="2 3">M169</strain>
    </source>
</reference>
<dbReference type="Pfam" id="PF12224">
    <property type="entry name" value="Amidoligase_2"/>
    <property type="match status" value="1"/>
</dbReference>
<feature type="compositionally biased region" description="Low complexity" evidence="1">
    <location>
        <begin position="420"/>
        <end position="437"/>
    </location>
</feature>
<comment type="caution">
    <text evidence="2">The sequence shown here is derived from an EMBL/GenBank/DDBJ whole genome shotgun (WGS) entry which is preliminary data.</text>
</comment>
<gene>
    <name evidence="2" type="ORF">SLS63_004934</name>
</gene>
<dbReference type="InterPro" id="IPR022025">
    <property type="entry name" value="Amidoligase_2"/>
</dbReference>
<evidence type="ECO:0000256" key="1">
    <source>
        <dbReference type="SAM" id="MobiDB-lite"/>
    </source>
</evidence>
<keyword evidence="3" id="KW-1185">Reference proteome</keyword>
<dbReference type="PANTHER" id="PTHR36847">
    <property type="entry name" value="AMIDOLIGASE ENZYME"/>
    <property type="match status" value="1"/>
</dbReference>
<sequence>MKLFKNTLSKITSQDADESKAVAEENDALYNGQEGTTAVWTTGQEFQFYVPWLWDDSPEPPRDKLHPNRQVIRIPRPTDIPGFTEEFLDDWIEESVTSAVKELVHDEEHYITCTERQLKRGHYDQTKAWRHFNIVQSKCDLPEVSVPGCDGVLPVEMTIVVKEVSIRREQTSACLEWLTLPSPGKCIERIKNQVRIYLTLECSMHIHIRPQTMLEFDLQSFKKMASLLWLAEERLDKLYHPARSKPDNTFYRSLRRHTNLALDKDPPTTGRPDDYATVLGPVKLARGEEEKLVTIWRACDCYELRELLRVHASIGKHDYPAYNFFNLFKVSDKKTIEFRKTESTIEAQVVDAWIEVFLVLTDFCMTCSTKDFQRVMESLGKPDNVYSTWHLLRDIGCKSLTVEVLKQKFMQQWLPEGPVSRPASRAATSTSTLSSNSAATRLRLRDAIRDGTEKVGGKIAGGYSYGR</sequence>
<dbReference type="PANTHER" id="PTHR36847:SF1">
    <property type="entry name" value="AMIDOLIGASE ENZYME"/>
    <property type="match status" value="1"/>
</dbReference>
<accession>A0ABR1PCI4</accession>
<dbReference type="EMBL" id="JAKNSF020000019">
    <property type="protein sequence ID" value="KAK7732679.1"/>
    <property type="molecule type" value="Genomic_DNA"/>
</dbReference>
<name>A0ABR1PCI4_DIAER</name>
<evidence type="ECO:0000313" key="3">
    <source>
        <dbReference type="Proteomes" id="UP001430848"/>
    </source>
</evidence>
<protein>
    <submittedName>
        <fullName evidence="2">Uncharacterized protein</fullName>
    </submittedName>
</protein>
<feature type="region of interest" description="Disordered" evidence="1">
    <location>
        <begin position="417"/>
        <end position="437"/>
    </location>
</feature>
<evidence type="ECO:0000313" key="2">
    <source>
        <dbReference type="EMBL" id="KAK7732679.1"/>
    </source>
</evidence>
<proteinExistence type="predicted"/>
<dbReference type="Proteomes" id="UP001430848">
    <property type="component" value="Unassembled WGS sequence"/>
</dbReference>
<organism evidence="2 3">
    <name type="scientific">Diaporthe eres</name>
    <name type="common">Phomopsis oblonga</name>
    <dbReference type="NCBI Taxonomy" id="83184"/>
    <lineage>
        <taxon>Eukaryota</taxon>
        <taxon>Fungi</taxon>
        <taxon>Dikarya</taxon>
        <taxon>Ascomycota</taxon>
        <taxon>Pezizomycotina</taxon>
        <taxon>Sordariomycetes</taxon>
        <taxon>Sordariomycetidae</taxon>
        <taxon>Diaporthales</taxon>
        <taxon>Diaporthaceae</taxon>
        <taxon>Diaporthe</taxon>
        <taxon>Diaporthe eres species complex</taxon>
    </lineage>
</organism>